<organism evidence="4 5">
    <name type="scientific">Neohortaea acidophila</name>
    <dbReference type="NCBI Taxonomy" id="245834"/>
    <lineage>
        <taxon>Eukaryota</taxon>
        <taxon>Fungi</taxon>
        <taxon>Dikarya</taxon>
        <taxon>Ascomycota</taxon>
        <taxon>Pezizomycotina</taxon>
        <taxon>Dothideomycetes</taxon>
        <taxon>Dothideomycetidae</taxon>
        <taxon>Mycosphaerellales</taxon>
        <taxon>Teratosphaeriaceae</taxon>
        <taxon>Neohortaea</taxon>
    </lineage>
</organism>
<dbReference type="Proteomes" id="UP000799767">
    <property type="component" value="Unassembled WGS sequence"/>
</dbReference>
<proteinExistence type="predicted"/>
<dbReference type="SMART" id="SM00248">
    <property type="entry name" value="ANK"/>
    <property type="match status" value="5"/>
</dbReference>
<dbReference type="OrthoDB" id="1722345at2759"/>
<keyword evidence="1" id="KW-0677">Repeat</keyword>
<evidence type="ECO:0000256" key="2">
    <source>
        <dbReference type="ARBA" id="ARBA00023043"/>
    </source>
</evidence>
<feature type="repeat" description="ANK" evidence="3">
    <location>
        <begin position="244"/>
        <end position="273"/>
    </location>
</feature>
<dbReference type="GeneID" id="54478715"/>
<keyword evidence="5" id="KW-1185">Reference proteome</keyword>
<dbReference type="PROSITE" id="PS50088">
    <property type="entry name" value="ANK_REPEAT"/>
    <property type="match status" value="1"/>
</dbReference>
<accession>A0A6A6PJN4</accession>
<dbReference type="Pfam" id="PF00023">
    <property type="entry name" value="Ank"/>
    <property type="match status" value="1"/>
</dbReference>
<evidence type="ECO:0000313" key="4">
    <source>
        <dbReference type="EMBL" id="KAF2479733.1"/>
    </source>
</evidence>
<dbReference type="Gene3D" id="1.25.40.20">
    <property type="entry name" value="Ankyrin repeat-containing domain"/>
    <property type="match status" value="2"/>
</dbReference>
<gene>
    <name evidence="4" type="ORF">BDY17DRAFT_327671</name>
</gene>
<evidence type="ECO:0000256" key="1">
    <source>
        <dbReference type="ARBA" id="ARBA00022737"/>
    </source>
</evidence>
<dbReference type="Pfam" id="PF12796">
    <property type="entry name" value="Ank_2"/>
    <property type="match status" value="1"/>
</dbReference>
<dbReference type="RefSeq" id="XP_033586303.1">
    <property type="nucleotide sequence ID" value="XM_033737713.1"/>
</dbReference>
<dbReference type="InterPro" id="IPR002110">
    <property type="entry name" value="Ankyrin_rpt"/>
</dbReference>
<dbReference type="PANTHER" id="PTHR24189">
    <property type="entry name" value="MYOTROPHIN"/>
    <property type="match status" value="1"/>
</dbReference>
<protein>
    <submittedName>
        <fullName evidence="4">Ankyrin</fullName>
    </submittedName>
</protein>
<evidence type="ECO:0000256" key="3">
    <source>
        <dbReference type="PROSITE-ProRule" id="PRU00023"/>
    </source>
</evidence>
<dbReference type="PANTHER" id="PTHR24189:SF50">
    <property type="entry name" value="ANKYRIN REPEAT AND SOCS BOX PROTEIN 2"/>
    <property type="match status" value="1"/>
</dbReference>
<dbReference type="SUPFAM" id="SSF48403">
    <property type="entry name" value="Ankyrin repeat"/>
    <property type="match status" value="1"/>
</dbReference>
<dbReference type="InterPro" id="IPR050745">
    <property type="entry name" value="Multifunctional_regulatory"/>
</dbReference>
<keyword evidence="2 3" id="KW-0040">ANK repeat</keyword>
<evidence type="ECO:0000313" key="5">
    <source>
        <dbReference type="Proteomes" id="UP000799767"/>
    </source>
</evidence>
<reference evidence="4" key="1">
    <citation type="journal article" date="2020" name="Stud. Mycol.">
        <title>101 Dothideomycetes genomes: a test case for predicting lifestyles and emergence of pathogens.</title>
        <authorList>
            <person name="Haridas S."/>
            <person name="Albert R."/>
            <person name="Binder M."/>
            <person name="Bloem J."/>
            <person name="Labutti K."/>
            <person name="Salamov A."/>
            <person name="Andreopoulos B."/>
            <person name="Baker S."/>
            <person name="Barry K."/>
            <person name="Bills G."/>
            <person name="Bluhm B."/>
            <person name="Cannon C."/>
            <person name="Castanera R."/>
            <person name="Culley D."/>
            <person name="Daum C."/>
            <person name="Ezra D."/>
            <person name="Gonzalez J."/>
            <person name="Henrissat B."/>
            <person name="Kuo A."/>
            <person name="Liang C."/>
            <person name="Lipzen A."/>
            <person name="Lutzoni F."/>
            <person name="Magnuson J."/>
            <person name="Mondo S."/>
            <person name="Nolan M."/>
            <person name="Ohm R."/>
            <person name="Pangilinan J."/>
            <person name="Park H.-J."/>
            <person name="Ramirez L."/>
            <person name="Alfaro M."/>
            <person name="Sun H."/>
            <person name="Tritt A."/>
            <person name="Yoshinaga Y."/>
            <person name="Zwiers L.-H."/>
            <person name="Turgeon B."/>
            <person name="Goodwin S."/>
            <person name="Spatafora J."/>
            <person name="Crous P."/>
            <person name="Grigoriev I."/>
        </authorList>
    </citation>
    <scope>NUCLEOTIDE SEQUENCE</scope>
    <source>
        <strain evidence="4">CBS 113389</strain>
    </source>
</reference>
<dbReference type="PROSITE" id="PS50297">
    <property type="entry name" value="ANK_REP_REGION"/>
    <property type="match status" value="1"/>
</dbReference>
<dbReference type="AlphaFoldDB" id="A0A6A6PJN4"/>
<name>A0A6A6PJN4_9PEZI</name>
<dbReference type="EMBL" id="MU001641">
    <property type="protein sequence ID" value="KAF2479733.1"/>
    <property type="molecule type" value="Genomic_DNA"/>
</dbReference>
<sequence>MAALQSMDPIEGLDFDSVSAGDDAYAVQATSPLCLLLVSKIEHAASSGNLVAAKEAFTTLSRTDVGSGWLRRPGSALILALHGNHAKVIEYLLAEGVQIGPSHVRLATVKRARAILELFVRYGWDLNTQTEWSVPPALAFAAEDFDLCSWFLDHGADPNAGCVLDITPLSAAVQYGLLEVIQLFFEHGGKVTQGQLLHYAIWRERDDRAEVVAYLLHKGAPVNLLMYETQPKSFALQKAFGLGTPLHDAAAQGDGVVMKLLLDHGADATVHDSLGFLPYQRAEANGHQAVARHLHRLVP</sequence>
<dbReference type="InterPro" id="IPR036770">
    <property type="entry name" value="Ankyrin_rpt-contain_sf"/>
</dbReference>